<dbReference type="OrthoDB" id="2081028at2"/>
<keyword evidence="1" id="KW-0472">Membrane</keyword>
<protein>
    <submittedName>
        <fullName evidence="2">5-bromo-4-chloroindolyl phosphate hydrolysis protein</fullName>
    </submittedName>
</protein>
<dbReference type="EMBL" id="FNJU01000008">
    <property type="protein sequence ID" value="SDP82949.1"/>
    <property type="molecule type" value="Genomic_DNA"/>
</dbReference>
<dbReference type="STRING" id="930152.SAMN05216565_10831"/>
<dbReference type="InterPro" id="IPR018770">
    <property type="entry name" value="ChloroindolylP_hydrolase"/>
</dbReference>
<dbReference type="RefSeq" id="WP_090856144.1">
    <property type="nucleotide sequence ID" value="NZ_FNJU01000008.1"/>
</dbReference>
<feature type="transmembrane region" description="Helical" evidence="1">
    <location>
        <begin position="7"/>
        <end position="27"/>
    </location>
</feature>
<reference evidence="3" key="1">
    <citation type="submission" date="2016-10" db="EMBL/GenBank/DDBJ databases">
        <authorList>
            <person name="Varghese N."/>
            <person name="Submissions S."/>
        </authorList>
    </citation>
    <scope>NUCLEOTIDE SEQUENCE [LARGE SCALE GENOMIC DNA]</scope>
    <source>
        <strain evidence="3">IBRC-M10078</strain>
    </source>
</reference>
<evidence type="ECO:0000256" key="1">
    <source>
        <dbReference type="SAM" id="Phobius"/>
    </source>
</evidence>
<accession>A0A1H0VWN7</accession>
<keyword evidence="1" id="KW-1133">Transmembrane helix</keyword>
<proteinExistence type="predicted"/>
<dbReference type="Proteomes" id="UP000199159">
    <property type="component" value="Unassembled WGS sequence"/>
</dbReference>
<name>A0A1H0VWN7_9BACI</name>
<sequence length="218" mass="25679">MNRFLSIMFKGFISINATIITWLVSFFAFDQSFLLSSSFSVAGGIVMYAISSSIMKIRFMKKSGVTRKEYRYIQENLAEAKQKIFRLNKALISIRHVPSWKQRIDLIRMTRKIYSITKNEPKRFYRADSFFFSHLDSAVELSERYVFLSSQPKRNDEIERALTDTRETLENLTKTIEQDLYDLISNDLDQLHFEIDVAKNTLKNKKDIKINDESRKLK</sequence>
<keyword evidence="1" id="KW-0812">Transmembrane</keyword>
<evidence type="ECO:0000313" key="2">
    <source>
        <dbReference type="EMBL" id="SDP82949.1"/>
    </source>
</evidence>
<organism evidence="2 3">
    <name type="scientific">Litchfieldia salsa</name>
    <dbReference type="NCBI Taxonomy" id="930152"/>
    <lineage>
        <taxon>Bacteria</taxon>
        <taxon>Bacillati</taxon>
        <taxon>Bacillota</taxon>
        <taxon>Bacilli</taxon>
        <taxon>Bacillales</taxon>
        <taxon>Bacillaceae</taxon>
        <taxon>Litchfieldia</taxon>
    </lineage>
</organism>
<dbReference type="Pfam" id="PF10112">
    <property type="entry name" value="Halogen_Hydrol"/>
    <property type="match status" value="1"/>
</dbReference>
<gene>
    <name evidence="2" type="ORF">SAMN05216565_10831</name>
</gene>
<dbReference type="AlphaFoldDB" id="A0A1H0VWN7"/>
<evidence type="ECO:0000313" key="3">
    <source>
        <dbReference type="Proteomes" id="UP000199159"/>
    </source>
</evidence>
<keyword evidence="3" id="KW-1185">Reference proteome</keyword>
<feature type="transmembrane region" description="Helical" evidence="1">
    <location>
        <begin position="33"/>
        <end position="51"/>
    </location>
</feature>